<dbReference type="InterPro" id="IPR013783">
    <property type="entry name" value="Ig-like_fold"/>
</dbReference>
<name>A0A644T8A4_9ZZZZ</name>
<evidence type="ECO:0000313" key="2">
    <source>
        <dbReference type="EMBL" id="MPL62412.1"/>
    </source>
</evidence>
<dbReference type="Pfam" id="PF00041">
    <property type="entry name" value="fn3"/>
    <property type="match status" value="1"/>
</dbReference>
<dbReference type="PROSITE" id="PS50853">
    <property type="entry name" value="FN3"/>
    <property type="match status" value="1"/>
</dbReference>
<comment type="caution">
    <text evidence="2">The sequence shown here is derived from an EMBL/GenBank/DDBJ whole genome shotgun (WGS) entry which is preliminary data.</text>
</comment>
<reference evidence="2" key="1">
    <citation type="submission" date="2019-08" db="EMBL/GenBank/DDBJ databases">
        <authorList>
            <person name="Kucharzyk K."/>
            <person name="Murdoch R.W."/>
            <person name="Higgins S."/>
            <person name="Loffler F."/>
        </authorList>
    </citation>
    <scope>NUCLEOTIDE SEQUENCE</scope>
</reference>
<dbReference type="SUPFAM" id="SSF49265">
    <property type="entry name" value="Fibronectin type III"/>
    <property type="match status" value="1"/>
</dbReference>
<dbReference type="CDD" id="cd00063">
    <property type="entry name" value="FN3"/>
    <property type="match status" value="1"/>
</dbReference>
<dbReference type="InterPro" id="IPR036116">
    <property type="entry name" value="FN3_sf"/>
</dbReference>
<dbReference type="InterPro" id="IPR003961">
    <property type="entry name" value="FN3_dom"/>
</dbReference>
<dbReference type="EMBL" id="VSSQ01000017">
    <property type="protein sequence ID" value="MPL62412.1"/>
    <property type="molecule type" value="Genomic_DNA"/>
</dbReference>
<evidence type="ECO:0000259" key="1">
    <source>
        <dbReference type="PROSITE" id="PS50853"/>
    </source>
</evidence>
<feature type="domain" description="Fibronectin type-III" evidence="1">
    <location>
        <begin position="34"/>
        <end position="121"/>
    </location>
</feature>
<accession>A0A644T8A4</accession>
<dbReference type="SMART" id="SM00060">
    <property type="entry name" value="FN3"/>
    <property type="match status" value="1"/>
</dbReference>
<gene>
    <name evidence="2" type="ORF">SDC9_08032</name>
</gene>
<dbReference type="Gene3D" id="2.60.40.10">
    <property type="entry name" value="Immunoglobulins"/>
    <property type="match status" value="1"/>
</dbReference>
<protein>
    <recommendedName>
        <fullName evidence="1">Fibronectin type-III domain-containing protein</fullName>
    </recommendedName>
</protein>
<proteinExistence type="predicted"/>
<organism evidence="2">
    <name type="scientific">bioreactor metagenome</name>
    <dbReference type="NCBI Taxonomy" id="1076179"/>
    <lineage>
        <taxon>unclassified sequences</taxon>
        <taxon>metagenomes</taxon>
        <taxon>ecological metagenomes</taxon>
    </lineage>
</organism>
<dbReference type="AlphaFoldDB" id="A0A644T8A4"/>
<sequence length="601" mass="65519">MKTKKFFYLLLVGIAMLAIFLNCSCDREEPDVVAPSAPSGLTASTSTNSVILSWTASTDNVGVAGYKIFRDNKEVGKSISTTYTDVNLISNTSYTYTVKAFDAVGNSSSASQAYTVKTADDCPTCSKWLVETPTFVSPSNLNVIISGESKSAGTLTLKNADNLNHSANLTLTFSGAGASAVDSLVYKIESTSFRKKVENGVVVLEKVSVPAKGSVTIELTYKIKSPIPNGIADQSQISLALTSLTTDETGVIQPGSKAFPAIVNLDKIKVYTAQIDPSKSYEASAEAEDKILFGNSVAKAFVLEVTTPGTIRLEVIGKMNDGSSAVKYFWINGKDDTDFYTSVSTLKPIYPKTNFDDKTYVEVSLKAGTNVIAFKANSFSGKIADDSKVGLKVSGSGFSFSNDSYSANSSAANVAARVKVWSSWAYNFWVPAKTEGIDFPFSNWRLTPLDENGNYDGTLYPKIEKMAVDTRYWTTNYPNLVFTKNVDTPIGFEEDFRMLGGNFANNINEQGFGTIFDKDLANNIVKYEDNILYFSGPAIQTIGYNNYAHMQTRVNLYNTSDTQIKAVAVGFEPYSKGWKFIGNPEIELWTHPEENTSVRVQ</sequence>